<reference evidence="7" key="1">
    <citation type="submission" date="2020-12" db="EMBL/GenBank/DDBJ databases">
        <title>Metabolic potential, ecology and presence of endohyphal bacteria is reflected in genomic diversity of Mucoromycotina.</title>
        <authorList>
            <person name="Muszewska A."/>
            <person name="Okrasinska A."/>
            <person name="Steczkiewicz K."/>
            <person name="Drgas O."/>
            <person name="Orlowska M."/>
            <person name="Perlinska-Lenart U."/>
            <person name="Aleksandrzak-Piekarczyk T."/>
            <person name="Szatraj K."/>
            <person name="Zielenkiewicz U."/>
            <person name="Pilsyk S."/>
            <person name="Malc E."/>
            <person name="Mieczkowski P."/>
            <person name="Kruszewska J.S."/>
            <person name="Biernat P."/>
            <person name="Pawlowska J."/>
        </authorList>
    </citation>
    <scope>NUCLEOTIDE SEQUENCE</scope>
    <source>
        <strain evidence="7">CBS 226.32</strain>
    </source>
</reference>
<keyword evidence="5" id="KW-0234">DNA repair</keyword>
<evidence type="ECO:0000313" key="8">
    <source>
        <dbReference type="Proteomes" id="UP000650833"/>
    </source>
</evidence>
<sequence>DTVLKVFKNSFKNENSKVNKEALQLSCEFLRLFTLEAIHRASKEQDDMSRLDEQDGPRSRKKLEVEHLERILPQLLLDF</sequence>
<dbReference type="CDD" id="cd22921">
    <property type="entry name" value="HFD_CENP-X"/>
    <property type="match status" value="1"/>
</dbReference>
<comment type="caution">
    <text evidence="7">The sequence shown here is derived from an EMBL/GenBank/DDBJ whole genome shotgun (WGS) entry which is preliminary data.</text>
</comment>
<keyword evidence="3" id="KW-0227">DNA damage</keyword>
<dbReference type="Gene3D" id="6.10.130.30">
    <property type="match status" value="1"/>
</dbReference>
<dbReference type="GO" id="GO:0071821">
    <property type="term" value="C:FANCM-MHF complex"/>
    <property type="evidence" value="ECO:0007669"/>
    <property type="project" value="TreeGrafter"/>
</dbReference>
<evidence type="ECO:0000256" key="4">
    <source>
        <dbReference type="ARBA" id="ARBA00023125"/>
    </source>
</evidence>
<evidence type="ECO:0000313" key="7">
    <source>
        <dbReference type="EMBL" id="KAG2206193.1"/>
    </source>
</evidence>
<comment type="subcellular location">
    <subcellularLocation>
        <location evidence="1">Nucleus</location>
    </subcellularLocation>
</comment>
<evidence type="ECO:0008006" key="9">
    <source>
        <dbReference type="Google" id="ProtNLM"/>
    </source>
</evidence>
<dbReference type="GO" id="GO:0051382">
    <property type="term" value="P:kinetochore assembly"/>
    <property type="evidence" value="ECO:0007669"/>
    <property type="project" value="InterPro"/>
</dbReference>
<dbReference type="GO" id="GO:0006281">
    <property type="term" value="P:DNA repair"/>
    <property type="evidence" value="ECO:0007669"/>
    <property type="project" value="UniProtKB-KW"/>
</dbReference>
<protein>
    <recommendedName>
        <fullName evidence="9">Centromere protein X</fullName>
    </recommendedName>
</protein>
<organism evidence="7 8">
    <name type="scientific">Mucor plumbeus</name>
    <dbReference type="NCBI Taxonomy" id="97098"/>
    <lineage>
        <taxon>Eukaryota</taxon>
        <taxon>Fungi</taxon>
        <taxon>Fungi incertae sedis</taxon>
        <taxon>Mucoromycota</taxon>
        <taxon>Mucoromycotina</taxon>
        <taxon>Mucoromycetes</taxon>
        <taxon>Mucorales</taxon>
        <taxon>Mucorineae</taxon>
        <taxon>Mucoraceae</taxon>
        <taxon>Mucor</taxon>
    </lineage>
</organism>
<evidence type="ECO:0000256" key="6">
    <source>
        <dbReference type="ARBA" id="ARBA00023242"/>
    </source>
</evidence>
<feature type="non-terminal residue" evidence="7">
    <location>
        <position position="1"/>
    </location>
</feature>
<dbReference type="AlphaFoldDB" id="A0A8H7R8N4"/>
<dbReference type="GO" id="GO:0031297">
    <property type="term" value="P:replication fork processing"/>
    <property type="evidence" value="ECO:0007669"/>
    <property type="project" value="TreeGrafter"/>
</dbReference>
<keyword evidence="4" id="KW-0238">DNA-binding</keyword>
<dbReference type="EMBL" id="JAEPRC010000157">
    <property type="protein sequence ID" value="KAG2206193.1"/>
    <property type="molecule type" value="Genomic_DNA"/>
</dbReference>
<dbReference type="GO" id="GO:0003677">
    <property type="term" value="F:DNA binding"/>
    <property type="evidence" value="ECO:0007669"/>
    <property type="project" value="UniProtKB-KW"/>
</dbReference>
<dbReference type="Pfam" id="PF09415">
    <property type="entry name" value="CENP-X"/>
    <property type="match status" value="1"/>
</dbReference>
<dbReference type="OrthoDB" id="2500381at2759"/>
<gene>
    <name evidence="7" type="ORF">INT46_002969</name>
</gene>
<comment type="similarity">
    <text evidence="2">Belongs to the CENP-X/MHF2 family.</text>
</comment>
<evidence type="ECO:0000256" key="1">
    <source>
        <dbReference type="ARBA" id="ARBA00004123"/>
    </source>
</evidence>
<dbReference type="GO" id="GO:0000712">
    <property type="term" value="P:resolution of meiotic recombination intermediates"/>
    <property type="evidence" value="ECO:0007669"/>
    <property type="project" value="TreeGrafter"/>
</dbReference>
<name>A0A8H7R8N4_9FUNG</name>
<accession>A0A8H7R8N4</accession>
<dbReference type="InterPro" id="IPR018552">
    <property type="entry name" value="CENP-X"/>
</dbReference>
<proteinExistence type="inferred from homology"/>
<keyword evidence="6" id="KW-0539">Nucleus</keyword>
<dbReference type="PANTHER" id="PTHR28680:SF1">
    <property type="entry name" value="CENTROMERE PROTEIN X"/>
    <property type="match status" value="1"/>
</dbReference>
<dbReference type="PANTHER" id="PTHR28680">
    <property type="entry name" value="CENTROMERE PROTEIN X"/>
    <property type="match status" value="1"/>
</dbReference>
<evidence type="ECO:0000256" key="5">
    <source>
        <dbReference type="ARBA" id="ARBA00023204"/>
    </source>
</evidence>
<keyword evidence="8" id="KW-1185">Reference proteome</keyword>
<evidence type="ECO:0000256" key="2">
    <source>
        <dbReference type="ARBA" id="ARBA00009359"/>
    </source>
</evidence>
<dbReference type="Proteomes" id="UP000650833">
    <property type="component" value="Unassembled WGS sequence"/>
</dbReference>
<evidence type="ECO:0000256" key="3">
    <source>
        <dbReference type="ARBA" id="ARBA00022763"/>
    </source>
</evidence>